<reference evidence="1" key="1">
    <citation type="submission" date="2021-06" db="EMBL/GenBank/DDBJ databases">
        <title>Comparative genomics, transcriptomics and evolutionary studies reveal genomic signatures of adaptation to plant cell wall in hemibiotrophic fungi.</title>
        <authorList>
            <consortium name="DOE Joint Genome Institute"/>
            <person name="Baroncelli R."/>
            <person name="Diaz J.F."/>
            <person name="Benocci T."/>
            <person name="Peng M."/>
            <person name="Battaglia E."/>
            <person name="Haridas S."/>
            <person name="Andreopoulos W."/>
            <person name="Labutti K."/>
            <person name="Pangilinan J."/>
            <person name="Floch G.L."/>
            <person name="Makela M.R."/>
            <person name="Henrissat B."/>
            <person name="Grigoriev I.V."/>
            <person name="Crouch J.A."/>
            <person name="De Vries R.P."/>
            <person name="Sukno S.A."/>
            <person name="Thon M.R."/>
        </authorList>
    </citation>
    <scope>NUCLEOTIDE SEQUENCE</scope>
    <source>
        <strain evidence="1">CBS 102054</strain>
    </source>
</reference>
<dbReference type="AlphaFoldDB" id="A0AAJ0A1T8"/>
<dbReference type="EMBL" id="JAHMHQ010000002">
    <property type="protein sequence ID" value="KAK1654912.1"/>
    <property type="molecule type" value="Genomic_DNA"/>
</dbReference>
<comment type="caution">
    <text evidence="1">The sequence shown here is derived from an EMBL/GenBank/DDBJ whole genome shotgun (WGS) entry which is preliminary data.</text>
</comment>
<accession>A0AAJ0A1T8</accession>
<name>A0AAJ0A1T8_9PEZI</name>
<organism evidence="1 2">
    <name type="scientific">Colletotrichum phormii</name>
    <dbReference type="NCBI Taxonomy" id="359342"/>
    <lineage>
        <taxon>Eukaryota</taxon>
        <taxon>Fungi</taxon>
        <taxon>Dikarya</taxon>
        <taxon>Ascomycota</taxon>
        <taxon>Pezizomycotina</taxon>
        <taxon>Sordariomycetes</taxon>
        <taxon>Hypocreomycetidae</taxon>
        <taxon>Glomerellales</taxon>
        <taxon>Glomerellaceae</taxon>
        <taxon>Colletotrichum</taxon>
        <taxon>Colletotrichum acutatum species complex</taxon>
    </lineage>
</organism>
<proteinExistence type="predicted"/>
<keyword evidence="2" id="KW-1185">Reference proteome</keyword>
<dbReference type="RefSeq" id="XP_060450956.1">
    <property type="nucleotide sequence ID" value="XM_060596482.1"/>
</dbReference>
<evidence type="ECO:0000313" key="1">
    <source>
        <dbReference type="EMBL" id="KAK1654912.1"/>
    </source>
</evidence>
<gene>
    <name evidence="1" type="ORF">BDP81DRAFT_90883</name>
</gene>
<sequence>MLDYPRRTGALERTMLCGRRRTGLQRWRGTERERVRVCEKMVAGTAQLATSPKSQSRIPGSATCQERVRVWRSMGPKEDREILCCRHFSLSNCIEIAQNWVEDRDCRRVKTIFSGPRWVLGIGTPGWENCDNPHEKQAGANRVASSSTAWQQGPWERAQLEPRVCWTDVEPVRLVPGSFCWLWFIRSTGVKPGKPLQHSI</sequence>
<dbReference type="Proteomes" id="UP001243989">
    <property type="component" value="Unassembled WGS sequence"/>
</dbReference>
<evidence type="ECO:0000313" key="2">
    <source>
        <dbReference type="Proteomes" id="UP001243989"/>
    </source>
</evidence>
<protein>
    <submittedName>
        <fullName evidence="1">Uncharacterized protein</fullName>
    </submittedName>
</protein>
<dbReference type="GeneID" id="85481344"/>